<dbReference type="AlphaFoldDB" id="A0A9D2L9G0"/>
<gene>
    <name evidence="3" type="ORF">H9716_11510</name>
</gene>
<evidence type="ECO:0000313" key="4">
    <source>
        <dbReference type="Proteomes" id="UP000886804"/>
    </source>
</evidence>
<feature type="signal peptide" evidence="2">
    <location>
        <begin position="1"/>
        <end position="25"/>
    </location>
</feature>
<evidence type="ECO:0000256" key="1">
    <source>
        <dbReference type="SAM" id="Coils"/>
    </source>
</evidence>
<protein>
    <recommendedName>
        <fullName evidence="5">SHOCT domain-containing protein</fullName>
    </recommendedName>
</protein>
<reference evidence="3" key="2">
    <citation type="submission" date="2021-04" db="EMBL/GenBank/DDBJ databases">
        <authorList>
            <person name="Gilroy R."/>
        </authorList>
    </citation>
    <scope>NUCLEOTIDE SEQUENCE</scope>
    <source>
        <strain evidence="3">CHK188-4685</strain>
    </source>
</reference>
<reference evidence="3" key="1">
    <citation type="journal article" date="2021" name="PeerJ">
        <title>Extensive microbial diversity within the chicken gut microbiome revealed by metagenomics and culture.</title>
        <authorList>
            <person name="Gilroy R."/>
            <person name="Ravi A."/>
            <person name="Getino M."/>
            <person name="Pursley I."/>
            <person name="Horton D.L."/>
            <person name="Alikhan N.F."/>
            <person name="Baker D."/>
            <person name="Gharbi K."/>
            <person name="Hall N."/>
            <person name="Watson M."/>
            <person name="Adriaenssens E.M."/>
            <person name="Foster-Nyarko E."/>
            <person name="Jarju S."/>
            <person name="Secka A."/>
            <person name="Antonio M."/>
            <person name="Oren A."/>
            <person name="Chaudhuri R.R."/>
            <person name="La Ragione R."/>
            <person name="Hildebrand F."/>
            <person name="Pallen M.J."/>
        </authorList>
    </citation>
    <scope>NUCLEOTIDE SEQUENCE</scope>
    <source>
        <strain evidence="3">CHK188-4685</strain>
    </source>
</reference>
<feature type="chain" id="PRO_5038581354" description="SHOCT domain-containing protein" evidence="2">
    <location>
        <begin position="26"/>
        <end position="240"/>
    </location>
</feature>
<evidence type="ECO:0000313" key="3">
    <source>
        <dbReference type="EMBL" id="HJB08469.1"/>
    </source>
</evidence>
<sequence length="240" mass="26634">MKRVTLIGVLIGAAALMTACGQSQSTGITQPISASTAQVQTVQTEETDLAAETAEEGMTAGNMVGAENTAAGGTAAPADSVQTLYPTASGDLQQDKDTYYRVKAELDAIDIEISNLEAAYRVGSLDDQSFQSQRAALREQERELDIQEDMLENVVERYYYQTMEIPQGDIQALLDQLSQVDRQKNDQESQERQLKMQYRNGEISREDFVNAMQDSISLEEELDVKEEMLEDSLERLGWDD</sequence>
<dbReference type="EMBL" id="DWYS01000137">
    <property type="protein sequence ID" value="HJB08469.1"/>
    <property type="molecule type" value="Genomic_DNA"/>
</dbReference>
<keyword evidence="2" id="KW-0732">Signal</keyword>
<dbReference type="Proteomes" id="UP000886804">
    <property type="component" value="Unassembled WGS sequence"/>
</dbReference>
<comment type="caution">
    <text evidence="3">The sequence shown here is derived from an EMBL/GenBank/DDBJ whole genome shotgun (WGS) entry which is preliminary data.</text>
</comment>
<keyword evidence="1" id="KW-0175">Coiled coil</keyword>
<evidence type="ECO:0000256" key="2">
    <source>
        <dbReference type="SAM" id="SignalP"/>
    </source>
</evidence>
<organism evidence="3 4">
    <name type="scientific">Candidatus Enterocloster faecavium</name>
    <dbReference type="NCBI Taxonomy" id="2838560"/>
    <lineage>
        <taxon>Bacteria</taxon>
        <taxon>Bacillati</taxon>
        <taxon>Bacillota</taxon>
        <taxon>Clostridia</taxon>
        <taxon>Lachnospirales</taxon>
        <taxon>Lachnospiraceae</taxon>
        <taxon>Enterocloster</taxon>
    </lineage>
</organism>
<proteinExistence type="predicted"/>
<evidence type="ECO:0008006" key="5">
    <source>
        <dbReference type="Google" id="ProtNLM"/>
    </source>
</evidence>
<feature type="coiled-coil region" evidence="1">
    <location>
        <begin position="130"/>
        <end position="235"/>
    </location>
</feature>
<dbReference type="PROSITE" id="PS51257">
    <property type="entry name" value="PROKAR_LIPOPROTEIN"/>
    <property type="match status" value="1"/>
</dbReference>
<accession>A0A9D2L9G0</accession>
<name>A0A9D2L9G0_9FIRM</name>